<dbReference type="GO" id="GO:0008408">
    <property type="term" value="F:3'-5' exonuclease activity"/>
    <property type="evidence" value="ECO:0007669"/>
    <property type="project" value="InterPro"/>
</dbReference>
<reference evidence="1 2" key="1">
    <citation type="submission" date="2020-08" db="EMBL/GenBank/DDBJ databases">
        <title>Genomic Encyclopedia of Type Strains, Phase IV (KMG-IV): sequencing the most valuable type-strain genomes for metagenomic binning, comparative biology and taxonomic classification.</title>
        <authorList>
            <person name="Goeker M."/>
        </authorList>
    </citation>
    <scope>NUCLEOTIDE SEQUENCE [LARGE SCALE GENOMIC DNA]</scope>
    <source>
        <strain evidence="1 2">DSM 19612</strain>
    </source>
</reference>
<dbReference type="Proteomes" id="UP000581688">
    <property type="component" value="Unassembled WGS sequence"/>
</dbReference>
<accession>A0A841QA26</accession>
<dbReference type="Gene3D" id="3.40.50.300">
    <property type="entry name" value="P-loop containing nucleotide triphosphate hydrolases"/>
    <property type="match status" value="1"/>
</dbReference>
<dbReference type="EC" id="2.7.7.7" evidence="1"/>
<name>A0A841QA26_9BACI</name>
<organism evidence="1 2">
    <name type="scientific">Salirhabdus euzebyi</name>
    <dbReference type="NCBI Taxonomy" id="394506"/>
    <lineage>
        <taxon>Bacteria</taxon>
        <taxon>Bacillati</taxon>
        <taxon>Bacillota</taxon>
        <taxon>Bacilli</taxon>
        <taxon>Bacillales</taxon>
        <taxon>Bacillaceae</taxon>
        <taxon>Salirhabdus</taxon>
    </lineage>
</organism>
<dbReference type="InterPro" id="IPR027417">
    <property type="entry name" value="P-loop_NTPase"/>
</dbReference>
<dbReference type="GO" id="GO:0003887">
    <property type="term" value="F:DNA-directed DNA polymerase activity"/>
    <property type="evidence" value="ECO:0007669"/>
    <property type="project" value="UniProtKB-EC"/>
</dbReference>
<dbReference type="Pfam" id="PF13177">
    <property type="entry name" value="DNA_pol3_delta2"/>
    <property type="match status" value="1"/>
</dbReference>
<dbReference type="GO" id="GO:0006261">
    <property type="term" value="P:DNA-templated DNA replication"/>
    <property type="evidence" value="ECO:0007669"/>
    <property type="project" value="TreeGrafter"/>
</dbReference>
<dbReference type="RefSeq" id="WP_174497698.1">
    <property type="nucleotide sequence ID" value="NZ_CADDWK010000018.1"/>
</dbReference>
<dbReference type="AlphaFoldDB" id="A0A841QA26"/>
<dbReference type="NCBIfam" id="NF005972">
    <property type="entry name" value="PRK08058.1"/>
    <property type="match status" value="1"/>
</dbReference>
<evidence type="ECO:0000313" key="2">
    <source>
        <dbReference type="Proteomes" id="UP000581688"/>
    </source>
</evidence>
<dbReference type="FunFam" id="3.40.50.300:FF:001255">
    <property type="entry name" value="DNA polymerase III subunit delta"/>
    <property type="match status" value="1"/>
</dbReference>
<keyword evidence="1" id="KW-0808">Transferase</keyword>
<dbReference type="EMBL" id="JACHGH010000017">
    <property type="protein sequence ID" value="MBB6455225.1"/>
    <property type="molecule type" value="Genomic_DNA"/>
</dbReference>
<dbReference type="InterPro" id="IPR004622">
    <property type="entry name" value="DNA_pol_HolB"/>
</dbReference>
<proteinExistence type="predicted"/>
<dbReference type="PANTHER" id="PTHR11669">
    <property type="entry name" value="REPLICATION FACTOR C / DNA POLYMERASE III GAMMA-TAU SUBUNIT"/>
    <property type="match status" value="1"/>
</dbReference>
<dbReference type="InterPro" id="IPR050238">
    <property type="entry name" value="DNA_Rep/Repair_Clamp_Loader"/>
</dbReference>
<dbReference type="NCBIfam" id="TIGR00678">
    <property type="entry name" value="holB"/>
    <property type="match status" value="1"/>
</dbReference>
<protein>
    <submittedName>
        <fullName evidence="1">DNA polymerase-3 subunit delta</fullName>
        <ecNumber evidence="1">2.7.7.7</ecNumber>
    </submittedName>
</protein>
<dbReference type="SUPFAM" id="SSF52540">
    <property type="entry name" value="P-loop containing nucleoside triphosphate hydrolases"/>
    <property type="match status" value="1"/>
</dbReference>
<dbReference type="PANTHER" id="PTHR11669:SF8">
    <property type="entry name" value="DNA POLYMERASE III SUBUNIT DELTA"/>
    <property type="match status" value="1"/>
</dbReference>
<evidence type="ECO:0000313" key="1">
    <source>
        <dbReference type="EMBL" id="MBB6455225.1"/>
    </source>
</evidence>
<gene>
    <name evidence="1" type="ORF">HNQ94_003722</name>
</gene>
<comment type="caution">
    <text evidence="1">The sequence shown here is derived from an EMBL/GenBank/DDBJ whole genome shotgun (WGS) entry which is preliminary data.</text>
</comment>
<sequence>MKTWSELNTLQPIVTKMLTNGIEKERIAHAYLFQGSRGTGKKEASILVAKSFFCPNQTEVEPCHVCRECKRIDSGNHPDLHWVKPDGASIKKEQIAHLQKEFTYTGLESNQKVYIIEHADRMTTNASNQLLKFLEEPSKNTVAILLTENNQSILNTIRSRCQIMSFKPLNPIALQQKLVENGVTEATARLTSYLTNNVSEAIELSHDGWFAKSREIVIKLIEVLHEQKDEAFLFLHNQWLNHFQDREQTQLGLDLLLIWYKDFIYYHIERQEAIIFMNEIDRFEKYTYTLSQKFATKAIKNILEAKSKLMANVNPTLVIEDLVLHLQR</sequence>
<keyword evidence="2" id="KW-1185">Reference proteome</keyword>
<keyword evidence="1" id="KW-0548">Nucleotidyltransferase</keyword>